<dbReference type="EMBL" id="LWBR01000022">
    <property type="protein sequence ID" value="KZN96460.1"/>
    <property type="molecule type" value="Genomic_DNA"/>
</dbReference>
<dbReference type="Gene3D" id="1.10.260.40">
    <property type="entry name" value="lambda repressor-like DNA-binding domains"/>
    <property type="match status" value="1"/>
</dbReference>
<feature type="domain" description="HTH cro/C1-type" evidence="1">
    <location>
        <begin position="22"/>
        <end position="62"/>
    </location>
</feature>
<accession>A0A165XVX2</accession>
<dbReference type="RefSeq" id="WP_063387852.1">
    <property type="nucleotide sequence ID" value="NZ_LWBR01000022.1"/>
</dbReference>
<name>A0A165XVX2_9BACI</name>
<keyword evidence="3" id="KW-1185">Reference proteome</keyword>
<comment type="caution">
    <text evidence="2">The sequence shown here is derived from an EMBL/GenBank/DDBJ whole genome shotgun (WGS) entry which is preliminary data.</text>
</comment>
<dbReference type="AlphaFoldDB" id="A0A165XVX2"/>
<dbReference type="InterPro" id="IPR010982">
    <property type="entry name" value="Lambda_DNA-bd_dom_sf"/>
</dbReference>
<organism evidence="2 3">
    <name type="scientific">Aeribacillus pallidus</name>
    <dbReference type="NCBI Taxonomy" id="33936"/>
    <lineage>
        <taxon>Bacteria</taxon>
        <taxon>Bacillati</taxon>
        <taxon>Bacillota</taxon>
        <taxon>Bacilli</taxon>
        <taxon>Bacillales</taxon>
        <taxon>Bacillaceae</taxon>
        <taxon>Aeribacillus</taxon>
    </lineage>
</organism>
<protein>
    <submittedName>
        <fullName evidence="2">Transcriptional regulator</fullName>
    </submittedName>
</protein>
<evidence type="ECO:0000259" key="1">
    <source>
        <dbReference type="PROSITE" id="PS50943"/>
    </source>
</evidence>
<evidence type="ECO:0000313" key="2">
    <source>
        <dbReference type="EMBL" id="KZN96460.1"/>
    </source>
</evidence>
<dbReference type="STRING" id="33936.AZI98_08485"/>
<evidence type="ECO:0000313" key="3">
    <source>
        <dbReference type="Proteomes" id="UP000076476"/>
    </source>
</evidence>
<proteinExistence type="predicted"/>
<reference evidence="2 3" key="1">
    <citation type="submission" date="2016-04" db="EMBL/GenBank/DDBJ databases">
        <title>Draft genome sequence of Aeribacillus pallidus 8m3 from petroleum reservoir.</title>
        <authorList>
            <person name="Poltaraus A.B."/>
            <person name="Nazina T.N."/>
            <person name="Tourova T.P."/>
            <person name="Malakho S.M."/>
            <person name="Korshunova A.V."/>
            <person name="Sokolova D.S."/>
        </authorList>
    </citation>
    <scope>NUCLEOTIDE SEQUENCE [LARGE SCALE GENOMIC DNA]</scope>
    <source>
        <strain evidence="2 3">8m3</strain>
    </source>
</reference>
<dbReference type="Proteomes" id="UP000076476">
    <property type="component" value="Unassembled WGS sequence"/>
</dbReference>
<dbReference type="SMART" id="SM00530">
    <property type="entry name" value="HTH_XRE"/>
    <property type="match status" value="1"/>
</dbReference>
<dbReference type="PROSITE" id="PS50943">
    <property type="entry name" value="HTH_CROC1"/>
    <property type="match status" value="1"/>
</dbReference>
<dbReference type="OrthoDB" id="9811208at2"/>
<dbReference type="Pfam" id="PF01381">
    <property type="entry name" value="HTH_3"/>
    <property type="match status" value="1"/>
</dbReference>
<dbReference type="CDD" id="cd00093">
    <property type="entry name" value="HTH_XRE"/>
    <property type="match status" value="1"/>
</dbReference>
<sequence>MDKQLIGKVLMELRGDTPRHKVAKDIGISVSALQMYENGQRIPRDEIKIRIAQYYKTTVQEIFFEPKPHEMCGKSNTA</sequence>
<dbReference type="SUPFAM" id="SSF47413">
    <property type="entry name" value="lambda repressor-like DNA-binding domains"/>
    <property type="match status" value="1"/>
</dbReference>
<gene>
    <name evidence="2" type="ORF">AZI98_08485</name>
</gene>
<dbReference type="GO" id="GO:0003677">
    <property type="term" value="F:DNA binding"/>
    <property type="evidence" value="ECO:0007669"/>
    <property type="project" value="InterPro"/>
</dbReference>
<dbReference type="InterPro" id="IPR001387">
    <property type="entry name" value="Cro/C1-type_HTH"/>
</dbReference>